<feature type="transmembrane region" description="Helical" evidence="10">
    <location>
        <begin position="12"/>
        <end position="35"/>
    </location>
</feature>
<dbReference type="PANTHER" id="PTHR24421:SF37">
    <property type="entry name" value="SENSOR HISTIDINE KINASE NARS"/>
    <property type="match status" value="1"/>
</dbReference>
<dbReference type="InterPro" id="IPR003594">
    <property type="entry name" value="HATPase_dom"/>
</dbReference>
<keyword evidence="2" id="KW-1003">Cell membrane</keyword>
<dbReference type="CDD" id="cd16917">
    <property type="entry name" value="HATPase_UhpB-NarQ-NarX-like"/>
    <property type="match status" value="1"/>
</dbReference>
<evidence type="ECO:0000256" key="8">
    <source>
        <dbReference type="ARBA" id="ARBA00023136"/>
    </source>
</evidence>
<dbReference type="SUPFAM" id="SSF55874">
    <property type="entry name" value="ATPase domain of HSP90 chaperone/DNA topoisomerase II/histidine kinase"/>
    <property type="match status" value="1"/>
</dbReference>
<keyword evidence="4 10" id="KW-0812">Transmembrane</keyword>
<keyword evidence="8 10" id="KW-0472">Membrane</keyword>
<evidence type="ECO:0000256" key="9">
    <source>
        <dbReference type="SAM" id="MobiDB-lite"/>
    </source>
</evidence>
<comment type="caution">
    <text evidence="12">The sequence shown here is derived from an EMBL/GenBank/DDBJ whole genome shotgun (WGS) entry which is preliminary data.</text>
</comment>
<evidence type="ECO:0000256" key="2">
    <source>
        <dbReference type="ARBA" id="ARBA00022475"/>
    </source>
</evidence>
<feature type="region of interest" description="Disordered" evidence="9">
    <location>
        <begin position="182"/>
        <end position="208"/>
    </location>
</feature>
<feature type="compositionally biased region" description="Pro residues" evidence="9">
    <location>
        <begin position="189"/>
        <end position="198"/>
    </location>
</feature>
<feature type="domain" description="Histidine kinase/HSP90-like ATPase" evidence="11">
    <location>
        <begin position="296"/>
        <end position="385"/>
    </location>
</feature>
<evidence type="ECO:0000256" key="1">
    <source>
        <dbReference type="ARBA" id="ARBA00004651"/>
    </source>
</evidence>
<dbReference type="AlphaFoldDB" id="A0A426U4Z0"/>
<reference evidence="12 13" key="1">
    <citation type="submission" date="2018-12" db="EMBL/GenBank/DDBJ databases">
        <title>Genome Sequence of Candidatus Viridilinea halotolerans isolated from saline sulfide-rich spring.</title>
        <authorList>
            <person name="Grouzdev D.S."/>
            <person name="Burganskaya E.I."/>
            <person name="Krutkina M.S."/>
            <person name="Sukhacheva M.V."/>
            <person name="Gorlenko V.M."/>
        </authorList>
    </citation>
    <scope>NUCLEOTIDE SEQUENCE [LARGE SCALE GENOMIC DNA]</scope>
    <source>
        <strain evidence="12">Chok-6</strain>
    </source>
</reference>
<dbReference type="InterPro" id="IPR050482">
    <property type="entry name" value="Sensor_HK_TwoCompSys"/>
</dbReference>
<dbReference type="GO" id="GO:0005886">
    <property type="term" value="C:plasma membrane"/>
    <property type="evidence" value="ECO:0007669"/>
    <property type="project" value="UniProtKB-SubCell"/>
</dbReference>
<accession>A0A426U4Z0</accession>
<dbReference type="GO" id="GO:0016301">
    <property type="term" value="F:kinase activity"/>
    <property type="evidence" value="ECO:0007669"/>
    <property type="project" value="UniProtKB-KW"/>
</dbReference>
<dbReference type="InterPro" id="IPR036890">
    <property type="entry name" value="HATPase_C_sf"/>
</dbReference>
<feature type="transmembrane region" description="Helical" evidence="10">
    <location>
        <begin position="47"/>
        <end position="65"/>
    </location>
</feature>
<dbReference type="GO" id="GO:0000160">
    <property type="term" value="P:phosphorelay signal transduction system"/>
    <property type="evidence" value="ECO:0007669"/>
    <property type="project" value="UniProtKB-KW"/>
</dbReference>
<evidence type="ECO:0000256" key="5">
    <source>
        <dbReference type="ARBA" id="ARBA00022777"/>
    </source>
</evidence>
<evidence type="ECO:0000256" key="4">
    <source>
        <dbReference type="ARBA" id="ARBA00022692"/>
    </source>
</evidence>
<dbReference type="Proteomes" id="UP000280307">
    <property type="component" value="Unassembled WGS sequence"/>
</dbReference>
<evidence type="ECO:0000256" key="7">
    <source>
        <dbReference type="ARBA" id="ARBA00023012"/>
    </source>
</evidence>
<keyword evidence="7" id="KW-0902">Two-component regulatory system</keyword>
<evidence type="ECO:0000256" key="6">
    <source>
        <dbReference type="ARBA" id="ARBA00022989"/>
    </source>
</evidence>
<feature type="transmembrane region" description="Helical" evidence="10">
    <location>
        <begin position="77"/>
        <end position="100"/>
    </location>
</feature>
<protein>
    <recommendedName>
        <fullName evidence="11">Histidine kinase/HSP90-like ATPase domain-containing protein</fullName>
    </recommendedName>
</protein>
<dbReference type="EMBL" id="RSAS01000222">
    <property type="protein sequence ID" value="RRR74988.1"/>
    <property type="molecule type" value="Genomic_DNA"/>
</dbReference>
<dbReference type="PANTHER" id="PTHR24421">
    <property type="entry name" value="NITRATE/NITRITE SENSOR PROTEIN NARX-RELATED"/>
    <property type="match status" value="1"/>
</dbReference>
<gene>
    <name evidence="12" type="ORF">EI684_05810</name>
</gene>
<dbReference type="Gene3D" id="3.30.565.10">
    <property type="entry name" value="Histidine kinase-like ATPase, C-terminal domain"/>
    <property type="match status" value="1"/>
</dbReference>
<keyword evidence="6 10" id="KW-1133">Transmembrane helix</keyword>
<keyword evidence="5" id="KW-0418">Kinase</keyword>
<dbReference type="Pfam" id="PF02518">
    <property type="entry name" value="HATPase_c"/>
    <property type="match status" value="1"/>
</dbReference>
<name>A0A426U4Z0_9CHLR</name>
<sequence length="387" mass="41948">MKPSSSLLPGRLSAQVAFYSYRWLAWAVAALALTLPGRPVETLPRDAGLLLLAGVINVVATTQVHQYVRLVQLRPRLLLLDLLGCAALLWFSGSAVLPFLPYALSSLILPALLFGWPGGLVAAFNFLMLDLLGLMLFHGSLFAEYSGLDRFGRLLMPVAFTLVCITLERMLHARAAPMQHPTQPLVVPSSPPQPPVSPPSMANPTSRSSMLSERQLMRAALFPPLPPRTPLPLVITRALEQHANPVRRLRFELVPHPNGAIIATLEQLGAGFGAEGGFNVRVSSEGTLQPLAAAQQIALLHTAQEALRNVQQHAQAHTVLIHVAYAAETVTLTIHDDGIGLANASYERPGMHALRAMRYRILEFDGEFAVLADEHGGTTVQVVVPYV</sequence>
<comment type="subcellular location">
    <subcellularLocation>
        <location evidence="1">Cell membrane</location>
        <topology evidence="1">Multi-pass membrane protein</topology>
    </subcellularLocation>
</comment>
<evidence type="ECO:0000256" key="3">
    <source>
        <dbReference type="ARBA" id="ARBA00022679"/>
    </source>
</evidence>
<keyword evidence="3" id="KW-0808">Transferase</keyword>
<evidence type="ECO:0000259" key="11">
    <source>
        <dbReference type="Pfam" id="PF02518"/>
    </source>
</evidence>
<proteinExistence type="predicted"/>
<organism evidence="12 13">
    <name type="scientific">Candidatus Viridilinea halotolerans</name>
    <dbReference type="NCBI Taxonomy" id="2491704"/>
    <lineage>
        <taxon>Bacteria</taxon>
        <taxon>Bacillati</taxon>
        <taxon>Chloroflexota</taxon>
        <taxon>Chloroflexia</taxon>
        <taxon>Chloroflexales</taxon>
        <taxon>Chloroflexineae</taxon>
        <taxon>Oscillochloridaceae</taxon>
        <taxon>Candidatus Viridilinea</taxon>
    </lineage>
</organism>
<evidence type="ECO:0000256" key="10">
    <source>
        <dbReference type="SAM" id="Phobius"/>
    </source>
</evidence>
<evidence type="ECO:0000313" key="12">
    <source>
        <dbReference type="EMBL" id="RRR74988.1"/>
    </source>
</evidence>
<evidence type="ECO:0000313" key="13">
    <source>
        <dbReference type="Proteomes" id="UP000280307"/>
    </source>
</evidence>